<dbReference type="InterPro" id="IPR051044">
    <property type="entry name" value="MAG_DAG_Lipase"/>
</dbReference>
<dbReference type="EMBL" id="CP019124">
    <property type="protein sequence ID" value="APX91157.1"/>
    <property type="molecule type" value="Genomic_DNA"/>
</dbReference>
<proteinExistence type="predicted"/>
<name>A0A1U7DMB4_9RHOB</name>
<reference evidence="2 3" key="1">
    <citation type="submission" date="2017-01" db="EMBL/GenBank/DDBJ databases">
        <title>Genomic analysis of Xuhuaishuia manganoxidans DY6-4.</title>
        <authorList>
            <person name="Wang X."/>
        </authorList>
    </citation>
    <scope>NUCLEOTIDE SEQUENCE [LARGE SCALE GENOMIC DNA]</scope>
    <source>
        <strain evidence="2 3">DY6-4</strain>
    </source>
</reference>
<dbReference type="Pfam" id="PF12146">
    <property type="entry name" value="Hydrolase_4"/>
    <property type="match status" value="1"/>
</dbReference>
<gene>
    <name evidence="2" type="ORF">BV394_12960</name>
</gene>
<keyword evidence="3" id="KW-1185">Reference proteome</keyword>
<dbReference type="InterPro" id="IPR029058">
    <property type="entry name" value="AB_hydrolase_fold"/>
</dbReference>
<feature type="domain" description="Serine aminopeptidase S33" evidence="1">
    <location>
        <begin position="45"/>
        <end position="295"/>
    </location>
</feature>
<accession>A0A1U7DMB4</accession>
<dbReference type="Gene3D" id="3.40.50.1820">
    <property type="entry name" value="alpha/beta hydrolase"/>
    <property type="match status" value="1"/>
</dbReference>
<evidence type="ECO:0000259" key="1">
    <source>
        <dbReference type="Pfam" id="PF12146"/>
    </source>
</evidence>
<evidence type="ECO:0000313" key="3">
    <source>
        <dbReference type="Proteomes" id="UP000187266"/>
    </source>
</evidence>
<sequence length="315" mass="34752">MEAAPLFTDVARAPEGGAAHWLTAEDGLRLRIGHWPAAPSSREGAGTVLIFPGRTEYIEKYGPAVAELTARGLACAVIDWRGQGLSDRLCADPLAGHVTDFAEYQRDVRAMLLAARELSLPRPWHLMAHSMGGCIGLRAMIEGMSVRSAVFSAPMWGIQLDPYVRPVAWGLGWLNTGLGRADRVAVRTKTEKYVIDTAFENNLLTSDLQMYAFMRHQLEEHPELALGGPSFGWGYAALRECRRLRLLPAPDVPALTFLGSNERLVDMGAIRSRMADWPGGELVEMPGAEHEIIMEAPDRRQLFFDRATAHFALYG</sequence>
<protein>
    <submittedName>
        <fullName evidence="2">Lysophospholipase</fullName>
    </submittedName>
</protein>
<organism evidence="2 3">
    <name type="scientific">Brevirhabdus pacifica</name>
    <dbReference type="NCBI Taxonomy" id="1267768"/>
    <lineage>
        <taxon>Bacteria</taxon>
        <taxon>Pseudomonadati</taxon>
        <taxon>Pseudomonadota</taxon>
        <taxon>Alphaproteobacteria</taxon>
        <taxon>Rhodobacterales</taxon>
        <taxon>Paracoccaceae</taxon>
        <taxon>Brevirhabdus</taxon>
    </lineage>
</organism>
<evidence type="ECO:0000313" key="2">
    <source>
        <dbReference type="EMBL" id="APX91157.1"/>
    </source>
</evidence>
<dbReference type="InterPro" id="IPR022742">
    <property type="entry name" value="Hydrolase_4"/>
</dbReference>
<dbReference type="PANTHER" id="PTHR11614">
    <property type="entry name" value="PHOSPHOLIPASE-RELATED"/>
    <property type="match status" value="1"/>
</dbReference>
<dbReference type="AlphaFoldDB" id="A0A1U7DMB4"/>
<dbReference type="Proteomes" id="UP000187266">
    <property type="component" value="Chromosome"/>
</dbReference>
<dbReference type="STRING" id="1267768.BV394_12960"/>
<dbReference type="SUPFAM" id="SSF53474">
    <property type="entry name" value="alpha/beta-Hydrolases"/>
    <property type="match status" value="1"/>
</dbReference>